<feature type="domain" description="TIR" evidence="4">
    <location>
        <begin position="23"/>
        <end position="189"/>
    </location>
</feature>
<keyword evidence="1" id="KW-0433">Leucine-rich repeat</keyword>
<dbReference type="GO" id="GO:0006952">
    <property type="term" value="P:defense response"/>
    <property type="evidence" value="ECO:0007669"/>
    <property type="project" value="UniProtKB-KW"/>
</dbReference>
<keyword evidence="2" id="KW-0677">Repeat</keyword>
<evidence type="ECO:0000256" key="3">
    <source>
        <dbReference type="ARBA" id="ARBA00022821"/>
    </source>
</evidence>
<evidence type="ECO:0000313" key="5">
    <source>
        <dbReference type="Proteomes" id="UP000087766"/>
    </source>
</evidence>
<protein>
    <submittedName>
        <fullName evidence="6">TMV resistance protein N-like</fullName>
    </submittedName>
</protein>
<dbReference type="Gene3D" id="3.40.50.300">
    <property type="entry name" value="P-loop containing nucleotide triphosphate hydrolases"/>
    <property type="match status" value="1"/>
</dbReference>
<reference evidence="6" key="2">
    <citation type="submission" date="2025-08" db="UniProtKB">
        <authorList>
            <consortium name="RefSeq"/>
        </authorList>
    </citation>
    <scope>IDENTIFICATION</scope>
    <source>
        <tissue evidence="6">Leaf</tissue>
    </source>
</reference>
<dbReference type="InterPro" id="IPR036390">
    <property type="entry name" value="WH_DNA-bd_sf"/>
</dbReference>
<dbReference type="Gene3D" id="3.40.50.10140">
    <property type="entry name" value="Toll/interleukin-1 receptor homology (TIR) domain"/>
    <property type="match status" value="1"/>
</dbReference>
<dbReference type="InterPro" id="IPR042197">
    <property type="entry name" value="Apaf_helical"/>
</dbReference>
<organism evidence="5 6">
    <name type="scientific">Vigna radiata var. radiata</name>
    <name type="common">Mung bean</name>
    <name type="synonym">Phaseolus aureus</name>
    <dbReference type="NCBI Taxonomy" id="3916"/>
    <lineage>
        <taxon>Eukaryota</taxon>
        <taxon>Viridiplantae</taxon>
        <taxon>Streptophyta</taxon>
        <taxon>Embryophyta</taxon>
        <taxon>Tracheophyta</taxon>
        <taxon>Spermatophyta</taxon>
        <taxon>Magnoliopsida</taxon>
        <taxon>eudicotyledons</taxon>
        <taxon>Gunneridae</taxon>
        <taxon>Pentapetalae</taxon>
        <taxon>rosids</taxon>
        <taxon>fabids</taxon>
        <taxon>Fabales</taxon>
        <taxon>Fabaceae</taxon>
        <taxon>Papilionoideae</taxon>
        <taxon>50 kb inversion clade</taxon>
        <taxon>NPAAA clade</taxon>
        <taxon>indigoferoid/millettioid clade</taxon>
        <taxon>Phaseoleae</taxon>
        <taxon>Vigna</taxon>
    </lineage>
</organism>
<evidence type="ECO:0000256" key="1">
    <source>
        <dbReference type="ARBA" id="ARBA00022614"/>
    </source>
</evidence>
<keyword evidence="5" id="KW-1185">Reference proteome</keyword>
<dbReference type="Pfam" id="PF23282">
    <property type="entry name" value="WHD_ROQ1"/>
    <property type="match status" value="1"/>
</dbReference>
<name>A0A3Q0FC50_VIGRR</name>
<dbReference type="GO" id="GO:0043531">
    <property type="term" value="F:ADP binding"/>
    <property type="evidence" value="ECO:0007669"/>
    <property type="project" value="InterPro"/>
</dbReference>
<dbReference type="SMART" id="SM00255">
    <property type="entry name" value="TIR"/>
    <property type="match status" value="1"/>
</dbReference>
<dbReference type="SUPFAM" id="SSF52200">
    <property type="entry name" value="Toll/Interleukin receptor TIR domain"/>
    <property type="match status" value="1"/>
</dbReference>
<evidence type="ECO:0000313" key="6">
    <source>
        <dbReference type="RefSeq" id="XP_022641635.1"/>
    </source>
</evidence>
<dbReference type="SUPFAM" id="SSF46785">
    <property type="entry name" value="Winged helix' DNA-binding domain"/>
    <property type="match status" value="1"/>
</dbReference>
<dbReference type="Pfam" id="PF00931">
    <property type="entry name" value="NB-ARC"/>
    <property type="match status" value="1"/>
</dbReference>
<evidence type="ECO:0000256" key="2">
    <source>
        <dbReference type="ARBA" id="ARBA00022737"/>
    </source>
</evidence>
<dbReference type="OrthoDB" id="1901675at2759"/>
<gene>
    <name evidence="6" type="primary">LOC106773332</name>
</gene>
<dbReference type="InterPro" id="IPR032675">
    <property type="entry name" value="LRR_dom_sf"/>
</dbReference>
<accession>A0A3Q0FC50</accession>
<dbReference type="InterPro" id="IPR035897">
    <property type="entry name" value="Toll_tir_struct_dom_sf"/>
</dbReference>
<reference evidence="5" key="1">
    <citation type="journal article" date="2014" name="Nat. Commun.">
        <title>Genome sequence of mungbean and insights into evolution within Vigna species.</title>
        <authorList>
            <person name="Kang Y.J."/>
            <person name="Kim S.K."/>
            <person name="Kim M.Y."/>
            <person name="Lestari P."/>
            <person name="Kim K.H."/>
            <person name="Ha B.K."/>
            <person name="Jun T.H."/>
            <person name="Hwang W.J."/>
            <person name="Lee T."/>
            <person name="Lee J."/>
            <person name="Shim S."/>
            <person name="Yoon M.Y."/>
            <person name="Jang Y.E."/>
            <person name="Han K.S."/>
            <person name="Taeprayoon P."/>
            <person name="Yoon N."/>
            <person name="Somta P."/>
            <person name="Tanya P."/>
            <person name="Kim K.S."/>
            <person name="Gwag J.G."/>
            <person name="Moon J.K."/>
            <person name="Lee Y.H."/>
            <person name="Park B.S."/>
            <person name="Bombarely A."/>
            <person name="Doyle J.J."/>
            <person name="Jackson S.A."/>
            <person name="Schafleitner R."/>
            <person name="Srinives P."/>
            <person name="Varshney R.K."/>
            <person name="Lee S.H."/>
        </authorList>
    </citation>
    <scope>NUCLEOTIDE SEQUENCE [LARGE SCALE GENOMIC DNA]</scope>
    <source>
        <strain evidence="5">cv. VC1973A</strain>
    </source>
</reference>
<dbReference type="SUPFAM" id="SSF52540">
    <property type="entry name" value="P-loop containing nucleoside triphosphate hydrolases"/>
    <property type="match status" value="1"/>
</dbReference>
<dbReference type="InterPro" id="IPR002182">
    <property type="entry name" value="NB-ARC"/>
</dbReference>
<dbReference type="PANTHER" id="PTHR11017">
    <property type="entry name" value="LEUCINE-RICH REPEAT-CONTAINING PROTEIN"/>
    <property type="match status" value="1"/>
</dbReference>
<dbReference type="Proteomes" id="UP000087766">
    <property type="component" value="Chromosome 9"/>
</dbReference>
<dbReference type="InterPro" id="IPR044974">
    <property type="entry name" value="Disease_R_plants"/>
</dbReference>
<dbReference type="InterPro" id="IPR058192">
    <property type="entry name" value="WHD_ROQ1-like"/>
</dbReference>
<dbReference type="PRINTS" id="PR00364">
    <property type="entry name" value="DISEASERSIST"/>
</dbReference>
<dbReference type="PANTHER" id="PTHR11017:SF560">
    <property type="entry name" value="RESISTANCE PROTEIN (TIR-NBS-LRR CLASS), PUTATIVE-RELATED"/>
    <property type="match status" value="1"/>
</dbReference>
<dbReference type="KEGG" id="vra:106773332"/>
<dbReference type="GeneID" id="106773332"/>
<dbReference type="Gene3D" id="1.10.8.430">
    <property type="entry name" value="Helical domain of apoptotic protease-activating factors"/>
    <property type="match status" value="1"/>
</dbReference>
<dbReference type="Gene3D" id="3.80.10.10">
    <property type="entry name" value="Ribonuclease Inhibitor"/>
    <property type="match status" value="1"/>
</dbReference>
<dbReference type="SUPFAM" id="SSF52058">
    <property type="entry name" value="L domain-like"/>
    <property type="match status" value="1"/>
</dbReference>
<proteinExistence type="predicted"/>
<evidence type="ECO:0000259" key="4">
    <source>
        <dbReference type="PROSITE" id="PS50104"/>
    </source>
</evidence>
<dbReference type="Pfam" id="PF01582">
    <property type="entry name" value="TIR"/>
    <property type="match status" value="1"/>
</dbReference>
<keyword evidence="3" id="KW-0611">Plant defense</keyword>
<dbReference type="AlphaFoldDB" id="A0A3Q0FC50"/>
<dbReference type="InterPro" id="IPR000157">
    <property type="entry name" value="TIR_dom"/>
</dbReference>
<dbReference type="RefSeq" id="XP_022641635.1">
    <property type="nucleotide sequence ID" value="XM_022785914.1"/>
</dbReference>
<dbReference type="GO" id="GO:0007165">
    <property type="term" value="P:signal transduction"/>
    <property type="evidence" value="ECO:0007669"/>
    <property type="project" value="InterPro"/>
</dbReference>
<dbReference type="InterPro" id="IPR027417">
    <property type="entry name" value="P-loop_NTPase"/>
</dbReference>
<sequence length="1015" mass="116303">MEFASFSPSSSSSSSFLKSEPQFIYDVFINFGGEDIGRKFVSHLHSALLLAQVKTFISKENLEGIKLEAYRRAIASSKIAIIVFSKTYTESTYWRLELEKIIECRQTFGQIVLPLIYDIVRLDERHQMVVRVLEKATPGSYSGEQLERPMSRWRRALTKAAGITGWDFRDFRHDAELVEEIVRHIQTLLDYTDMSITQFPVGLESHVEKLIGMIEEQSTEVCMIGIWGMGGSGKTTIAKAIYNQIYHSFIGKSFIENIGQFRNRVDRRHVHLQENLLYDVLKSKFEVESDRVGRTMIETQLSRKKLLIVLDGVNEFVQLENLCGNREWFGQGTVIIITTRDVTVLNQLKVNHVYTMDVMNENDSLELLSWHAFREAKPRKELNELARNIVGYCGGLPLALEFLGSYLCDRTKEEWESVSSKLKINPFNQIQEKLEMTSFDGLDDMVKDIFLDICCFFIGKERSYVTKILNGCGLYADIGITVLIERGLIKVEGANKLQMHPLLRDMGREIIRKRCPEEPGKRSRLWFQNDIKDVLKKNTGTKAIQGLSLKLHSTGRDCFEAHAFKEMKRLRFLQLDHVQLTGDYGYLSKQLRWISWQGFPSKYIPNKFHMENVIAIDIKHSYLQLVWQQPQVLEQLKFLNLSHSKYLRETPDFSRLPSLERLILKDCPSLCKVHPSIGHLYNLLLINLKNCTSLSSLPREVYKLKSLRTLILSGCFKIYIFEQDIVQMESLITLVTENTVVKQVPCSIVSSKSIAYICLHRFEGLPENIFPSIIQSWMPPTMNHHYYNSPVCMGMENYNSRDLAPLHRCLANLRSVLVQCDTKFQLHKEVKTILVEYLVNFTESRISNHHLRFSLIGVGSYNNLQNTLSDSISEGLASSESCEVSLPGDNHPYWLAYMGEGHSVSFTVPQDCDMKGMIICIVYLSNHGIVPTECLTSVLIVNYTKCTLHIHKHSAVISFNDEDWHVIISNLGSGDKVEIFMTFDHRLVVKNTAVYLICDESNGLEMGPCPGKCSE</sequence>
<dbReference type="PROSITE" id="PS50104">
    <property type="entry name" value="TIR"/>
    <property type="match status" value="1"/>
</dbReference>